<feature type="region of interest" description="Disordered" evidence="8">
    <location>
        <begin position="1"/>
        <end position="299"/>
    </location>
</feature>
<feature type="coiled-coil region" evidence="7">
    <location>
        <begin position="473"/>
        <end position="500"/>
    </location>
</feature>
<evidence type="ECO:0000313" key="11">
    <source>
        <dbReference type="Proteomes" id="UP000307440"/>
    </source>
</evidence>
<keyword evidence="11" id="KW-1185">Reference proteome</keyword>
<dbReference type="InterPro" id="IPR000467">
    <property type="entry name" value="G_patch_dom"/>
</dbReference>
<keyword evidence="4" id="KW-0747">Spliceosome</keyword>
<accession>A0A5C3LAU8</accession>
<dbReference type="STRING" id="230819.A0A5C3LAU8"/>
<evidence type="ECO:0000256" key="5">
    <source>
        <dbReference type="ARBA" id="ARBA00023187"/>
    </source>
</evidence>
<dbReference type="GO" id="GO:0000390">
    <property type="term" value="P:spliceosomal complex disassembly"/>
    <property type="evidence" value="ECO:0007669"/>
    <property type="project" value="InterPro"/>
</dbReference>
<dbReference type="EMBL" id="ML210148">
    <property type="protein sequence ID" value="TFK29732.1"/>
    <property type="molecule type" value="Genomic_DNA"/>
</dbReference>
<keyword evidence="3" id="KW-0507">mRNA processing</keyword>
<feature type="compositionally biased region" description="Gly residues" evidence="8">
    <location>
        <begin position="187"/>
        <end position="200"/>
    </location>
</feature>
<dbReference type="Proteomes" id="UP000307440">
    <property type="component" value="Unassembled WGS sequence"/>
</dbReference>
<feature type="region of interest" description="Disordered" evidence="8">
    <location>
        <begin position="336"/>
        <end position="402"/>
    </location>
</feature>
<evidence type="ECO:0000256" key="3">
    <source>
        <dbReference type="ARBA" id="ARBA00022664"/>
    </source>
</evidence>
<dbReference type="GO" id="GO:0071008">
    <property type="term" value="C:U2-type post-mRNA release spliceosomal complex"/>
    <property type="evidence" value="ECO:0007669"/>
    <property type="project" value="TreeGrafter"/>
</dbReference>
<dbReference type="PANTHER" id="PTHR23329">
    <property type="entry name" value="TUFTELIN-INTERACTING PROTEIN 11-RELATED"/>
    <property type="match status" value="1"/>
</dbReference>
<keyword evidence="6" id="KW-0539">Nucleus</keyword>
<reference evidence="10 11" key="1">
    <citation type="journal article" date="2019" name="Nat. Ecol. Evol.">
        <title>Megaphylogeny resolves global patterns of mushroom evolution.</title>
        <authorList>
            <person name="Varga T."/>
            <person name="Krizsan K."/>
            <person name="Foldi C."/>
            <person name="Dima B."/>
            <person name="Sanchez-Garcia M."/>
            <person name="Sanchez-Ramirez S."/>
            <person name="Szollosi G.J."/>
            <person name="Szarkandi J.G."/>
            <person name="Papp V."/>
            <person name="Albert L."/>
            <person name="Andreopoulos W."/>
            <person name="Angelini C."/>
            <person name="Antonin V."/>
            <person name="Barry K.W."/>
            <person name="Bougher N.L."/>
            <person name="Buchanan P."/>
            <person name="Buyck B."/>
            <person name="Bense V."/>
            <person name="Catcheside P."/>
            <person name="Chovatia M."/>
            <person name="Cooper J."/>
            <person name="Damon W."/>
            <person name="Desjardin D."/>
            <person name="Finy P."/>
            <person name="Geml J."/>
            <person name="Haridas S."/>
            <person name="Hughes K."/>
            <person name="Justo A."/>
            <person name="Karasinski D."/>
            <person name="Kautmanova I."/>
            <person name="Kiss B."/>
            <person name="Kocsube S."/>
            <person name="Kotiranta H."/>
            <person name="LaButti K.M."/>
            <person name="Lechner B.E."/>
            <person name="Liimatainen K."/>
            <person name="Lipzen A."/>
            <person name="Lukacs Z."/>
            <person name="Mihaltcheva S."/>
            <person name="Morgado L.N."/>
            <person name="Niskanen T."/>
            <person name="Noordeloos M.E."/>
            <person name="Ohm R.A."/>
            <person name="Ortiz-Santana B."/>
            <person name="Ovrebo C."/>
            <person name="Racz N."/>
            <person name="Riley R."/>
            <person name="Savchenko A."/>
            <person name="Shiryaev A."/>
            <person name="Soop K."/>
            <person name="Spirin V."/>
            <person name="Szebenyi C."/>
            <person name="Tomsovsky M."/>
            <person name="Tulloss R.E."/>
            <person name="Uehling J."/>
            <person name="Grigoriev I.V."/>
            <person name="Vagvolgyi C."/>
            <person name="Papp T."/>
            <person name="Martin F.M."/>
            <person name="Miettinen O."/>
            <person name="Hibbett D.S."/>
            <person name="Nagy L.G."/>
        </authorList>
    </citation>
    <scope>NUCLEOTIDE SEQUENCE [LARGE SCALE GENOMIC DNA]</scope>
    <source>
        <strain evidence="10 11">CBS 121175</strain>
    </source>
</reference>
<comment type="subcellular location">
    <subcellularLocation>
        <location evidence="1">Nucleus</location>
    </subcellularLocation>
</comment>
<sequence>MARRKRVLDDGDDSDSSNNSDSHDFDDFDNNNPDLKEERALFENPYQRKRRKKNGKDDAIYGVFASDSEDEGYGRTRGDKPKRSDWTKAPAFVSTGKTVDLEETVDVDMSDGHDSEQDGEGDQVEDDGDSSTSSDSDREQQDEDDPPGRQSPILSDEPDVERPRFGGIGAFKSGGTSGEEPATGIGSSRGGMGASRGGLGAYAAFMTGGASGASRGGIGASRGGIGASRGGIGASRGGIGASKGGIGSNASVEEMEDVEDSSTHSTPAPDVPSAFGSRQQRFTRDETPAPKPALTADEMSHFSKLSGSFGARMLAKMGWQAGSGLGAEKSGIVTPIESKLRPQKMGIAFRGFKEKTEQSKREAKRRGEDVSDEEEDKSTKKLKKKAKDAQEKRSEAWKKPKKVKTKVQHKTYEQILEEAGDQAAPVGIGQIIDATGAVPREVSSLSEVNLNPWAPSNDPTRIPEVRHNIKLIADSCKGDLEGLAREAKALQERKKFVLSEDRRLRKKVDDEAELISRMQQIQIVANEIHVLSKELASMYEISLDPFSPLVHRLVTQFPNEFDKYQLDEVVVAAVAPLLRRLVASWEPLDNPAAFLTTFREWKPALKVNSDNATTSTQVDIYGAKTKIIPSEEKSMTPFESLLWNVWLPKVRTVINNEWSPEDPQPAVNLYESWSSFLPQFIKDNMLDQLFLPKVQKAVVDWSPKRSAVSLHTIVFPWLPHIGLRVDSVLDDARRKVRSLLKNWDATEPKPQDLHAWKDVFQKGDWDSMMLKYIVPKLGATLRTEFRVNPRAQKMEPLNLVLAWSDLIRSSIFSQILETEFFPKWLDVLHFWLIQPKISFEEVAQWYQFWKEVFPESISTLSGVNRGFTRGLQLMNRAIELGPEAPTRLVKPDFKAELAVKVSTAPTAKAADRPARMSARTQEITFRSIVEEFAAEHNLLFIPTGRAHENSRMPLYRVSETADGKHGLLVYILDDAVWAPKSTGGATESEDFRAIGLEDMVARARGS</sequence>
<evidence type="ECO:0000256" key="2">
    <source>
        <dbReference type="ARBA" id="ARBA00010900"/>
    </source>
</evidence>
<evidence type="ECO:0000256" key="7">
    <source>
        <dbReference type="SAM" id="Coils"/>
    </source>
</evidence>
<dbReference type="GO" id="GO:0003676">
    <property type="term" value="F:nucleic acid binding"/>
    <property type="evidence" value="ECO:0007669"/>
    <property type="project" value="InterPro"/>
</dbReference>
<keyword evidence="5" id="KW-0508">mRNA splicing</keyword>
<dbReference type="InterPro" id="IPR022783">
    <property type="entry name" value="GCFC_dom"/>
</dbReference>
<comment type="similarity">
    <text evidence="2">Belongs to the TFP11/STIP family.</text>
</comment>
<name>A0A5C3LAU8_COPMA</name>
<dbReference type="SMART" id="SM00443">
    <property type="entry name" value="G_patch"/>
    <property type="match status" value="1"/>
</dbReference>
<dbReference type="InterPro" id="IPR045211">
    <property type="entry name" value="TFP11/STIP/Ntr1"/>
</dbReference>
<evidence type="ECO:0000256" key="1">
    <source>
        <dbReference type="ARBA" id="ARBA00004123"/>
    </source>
</evidence>
<dbReference type="PANTHER" id="PTHR23329:SF1">
    <property type="entry name" value="TUFTELIN-INTERACTING PROTEIN 11"/>
    <property type="match status" value="1"/>
</dbReference>
<dbReference type="Pfam" id="PF07842">
    <property type="entry name" value="GCFC"/>
    <property type="match status" value="1"/>
</dbReference>
<feature type="domain" description="G-patch" evidence="9">
    <location>
        <begin position="306"/>
        <end position="352"/>
    </location>
</feature>
<evidence type="ECO:0000313" key="10">
    <source>
        <dbReference type="EMBL" id="TFK29732.1"/>
    </source>
</evidence>
<evidence type="ECO:0000256" key="8">
    <source>
        <dbReference type="SAM" id="MobiDB-lite"/>
    </source>
</evidence>
<keyword evidence="7" id="KW-0175">Coiled coil</keyword>
<feature type="compositionally biased region" description="Acidic residues" evidence="8">
    <location>
        <begin position="117"/>
        <end position="129"/>
    </location>
</feature>
<gene>
    <name evidence="10" type="ORF">FA15DRAFT_663901</name>
</gene>
<evidence type="ECO:0000256" key="4">
    <source>
        <dbReference type="ARBA" id="ARBA00022728"/>
    </source>
</evidence>
<feature type="compositionally biased region" description="Basic and acidic residues" evidence="8">
    <location>
        <begin position="351"/>
        <end position="369"/>
    </location>
</feature>
<feature type="compositionally biased region" description="Basic and acidic residues" evidence="8">
    <location>
        <begin position="387"/>
        <end position="398"/>
    </location>
</feature>
<dbReference type="Pfam" id="PF01585">
    <property type="entry name" value="G-patch"/>
    <property type="match status" value="1"/>
</dbReference>
<dbReference type="InterPro" id="IPR022159">
    <property type="entry name" value="STIP/TFIP11_N"/>
</dbReference>
<proteinExistence type="inferred from homology"/>
<evidence type="ECO:0000256" key="6">
    <source>
        <dbReference type="ARBA" id="ARBA00023242"/>
    </source>
</evidence>
<dbReference type="OrthoDB" id="4822at2759"/>
<organism evidence="10 11">
    <name type="scientific">Coprinopsis marcescibilis</name>
    <name type="common">Agaric fungus</name>
    <name type="synonym">Psathyrella marcescibilis</name>
    <dbReference type="NCBI Taxonomy" id="230819"/>
    <lineage>
        <taxon>Eukaryota</taxon>
        <taxon>Fungi</taxon>
        <taxon>Dikarya</taxon>
        <taxon>Basidiomycota</taxon>
        <taxon>Agaricomycotina</taxon>
        <taxon>Agaricomycetes</taxon>
        <taxon>Agaricomycetidae</taxon>
        <taxon>Agaricales</taxon>
        <taxon>Agaricineae</taxon>
        <taxon>Psathyrellaceae</taxon>
        <taxon>Coprinopsis</taxon>
    </lineage>
</organism>
<dbReference type="PROSITE" id="PS50174">
    <property type="entry name" value="G_PATCH"/>
    <property type="match status" value="1"/>
</dbReference>
<protein>
    <submittedName>
        <fullName evidence="10">TFP11-domain-containing protein</fullName>
    </submittedName>
</protein>
<evidence type="ECO:0000259" key="9">
    <source>
        <dbReference type="PROSITE" id="PS50174"/>
    </source>
</evidence>
<feature type="compositionally biased region" description="Basic and acidic residues" evidence="8">
    <location>
        <begin position="72"/>
        <end position="86"/>
    </location>
</feature>
<feature type="compositionally biased region" description="Gly residues" evidence="8">
    <location>
        <begin position="209"/>
        <end position="247"/>
    </location>
</feature>
<dbReference type="Pfam" id="PF12457">
    <property type="entry name" value="TIP_N"/>
    <property type="match status" value="1"/>
</dbReference>
<dbReference type="AlphaFoldDB" id="A0A5C3LAU8"/>